<sequence>MKISQIKITPDAYEPFRLAQGHRVGDLLFISGQTAIGDEGKLIGIGDFDVQAQRTFENLDKVLKAGGSSLKNVVKVTIMLRDMGNFEKIVELRGKYFTVPYPADTIFEVSSLFSPDALIEIEAIAVADTAADWEK</sequence>
<dbReference type="PANTHER" id="PTHR11803">
    <property type="entry name" value="2-IMINOBUTANOATE/2-IMINOPROPANOATE DEAMINASE RIDA"/>
    <property type="match status" value="1"/>
</dbReference>
<dbReference type="CDD" id="cd00448">
    <property type="entry name" value="YjgF_YER057c_UK114_family"/>
    <property type="match status" value="1"/>
</dbReference>
<keyword evidence="2" id="KW-1185">Reference proteome</keyword>
<accession>A0A1I6S7E4</accession>
<dbReference type="GO" id="GO:0019239">
    <property type="term" value="F:deaminase activity"/>
    <property type="evidence" value="ECO:0007669"/>
    <property type="project" value="TreeGrafter"/>
</dbReference>
<dbReference type="InterPro" id="IPR035959">
    <property type="entry name" value="RutC-like_sf"/>
</dbReference>
<gene>
    <name evidence="1" type="ORF">SAMN05660206_104144</name>
</gene>
<dbReference type="GO" id="GO:0005829">
    <property type="term" value="C:cytosol"/>
    <property type="evidence" value="ECO:0007669"/>
    <property type="project" value="TreeGrafter"/>
</dbReference>
<dbReference type="SUPFAM" id="SSF55298">
    <property type="entry name" value="YjgF-like"/>
    <property type="match status" value="1"/>
</dbReference>
<name>A0A1I6S7E4_9SPHI</name>
<dbReference type="Pfam" id="PF01042">
    <property type="entry name" value="Ribonuc_L-PSP"/>
    <property type="match status" value="1"/>
</dbReference>
<dbReference type="Proteomes" id="UP000198785">
    <property type="component" value="Unassembled WGS sequence"/>
</dbReference>
<dbReference type="PANTHER" id="PTHR11803:SF39">
    <property type="entry name" value="2-IMINOBUTANOATE_2-IMINOPROPANOATE DEAMINASE"/>
    <property type="match status" value="1"/>
</dbReference>
<protein>
    <submittedName>
        <fullName evidence="1">Reactive intermediate/imine deaminase</fullName>
    </submittedName>
</protein>
<dbReference type="RefSeq" id="WP_093364797.1">
    <property type="nucleotide sequence ID" value="NZ_FOZZ01000004.1"/>
</dbReference>
<dbReference type="InterPro" id="IPR006175">
    <property type="entry name" value="YjgF/YER057c/UK114"/>
</dbReference>
<dbReference type="Gene3D" id="3.30.1330.40">
    <property type="entry name" value="RutC-like"/>
    <property type="match status" value="1"/>
</dbReference>
<reference evidence="1 2" key="1">
    <citation type="submission" date="2016-10" db="EMBL/GenBank/DDBJ databases">
        <authorList>
            <person name="de Groot N.N."/>
        </authorList>
    </citation>
    <scope>NUCLEOTIDE SEQUENCE [LARGE SCALE GENOMIC DNA]</scope>
    <source>
        <strain evidence="1 2">DSM 22789</strain>
    </source>
</reference>
<dbReference type="STRING" id="683125.SAMN05660206_104144"/>
<dbReference type="OrthoDB" id="9803101at2"/>
<evidence type="ECO:0000313" key="2">
    <source>
        <dbReference type="Proteomes" id="UP000198785"/>
    </source>
</evidence>
<dbReference type="AlphaFoldDB" id="A0A1I6S7E4"/>
<proteinExistence type="predicted"/>
<organism evidence="1 2">
    <name type="scientific">Sphingobacterium wenxiniae</name>
    <dbReference type="NCBI Taxonomy" id="683125"/>
    <lineage>
        <taxon>Bacteria</taxon>
        <taxon>Pseudomonadati</taxon>
        <taxon>Bacteroidota</taxon>
        <taxon>Sphingobacteriia</taxon>
        <taxon>Sphingobacteriales</taxon>
        <taxon>Sphingobacteriaceae</taxon>
        <taxon>Sphingobacterium</taxon>
    </lineage>
</organism>
<dbReference type="EMBL" id="FOZZ01000004">
    <property type="protein sequence ID" value="SFS72814.1"/>
    <property type="molecule type" value="Genomic_DNA"/>
</dbReference>
<evidence type="ECO:0000313" key="1">
    <source>
        <dbReference type="EMBL" id="SFS72814.1"/>
    </source>
</evidence>